<evidence type="ECO:0000256" key="1">
    <source>
        <dbReference type="SAM" id="MobiDB-lite"/>
    </source>
</evidence>
<evidence type="ECO:0000313" key="3">
    <source>
        <dbReference type="Proteomes" id="UP000295658"/>
    </source>
</evidence>
<comment type="caution">
    <text evidence="2">The sequence shown here is derived from an EMBL/GenBank/DDBJ whole genome shotgun (WGS) entry which is preliminary data.</text>
</comment>
<dbReference type="AlphaFoldDB" id="A0A4V2QA85"/>
<organism evidence="2 3">
    <name type="scientific">Thermolongibacillus altinsuensis</name>
    <dbReference type="NCBI Taxonomy" id="575256"/>
    <lineage>
        <taxon>Bacteria</taxon>
        <taxon>Bacillati</taxon>
        <taxon>Bacillota</taxon>
        <taxon>Bacilli</taxon>
        <taxon>Bacillales</taxon>
        <taxon>Anoxybacillaceae</taxon>
        <taxon>Thermolongibacillus</taxon>
    </lineage>
</organism>
<accession>A0A4V2QA85</accession>
<dbReference type="EMBL" id="SLUL01000007">
    <property type="protein sequence ID" value="TCL49305.1"/>
    <property type="molecule type" value="Genomic_DNA"/>
</dbReference>
<protein>
    <submittedName>
        <fullName evidence="2">Uncharacterized protein</fullName>
    </submittedName>
</protein>
<feature type="region of interest" description="Disordered" evidence="1">
    <location>
        <begin position="43"/>
        <end position="69"/>
    </location>
</feature>
<keyword evidence="3" id="KW-1185">Reference proteome</keyword>
<evidence type="ECO:0000313" key="2">
    <source>
        <dbReference type="EMBL" id="TCL49305.1"/>
    </source>
</evidence>
<feature type="compositionally biased region" description="Basic and acidic residues" evidence="1">
    <location>
        <begin position="43"/>
        <end position="55"/>
    </location>
</feature>
<gene>
    <name evidence="2" type="ORF">EDD69_107129</name>
</gene>
<dbReference type="Proteomes" id="UP000295658">
    <property type="component" value="Unassembled WGS sequence"/>
</dbReference>
<reference evidence="2 3" key="1">
    <citation type="submission" date="2019-03" db="EMBL/GenBank/DDBJ databases">
        <title>Genomic Encyclopedia of Type Strains, Phase IV (KMG-IV): sequencing the most valuable type-strain genomes for metagenomic binning, comparative biology and taxonomic classification.</title>
        <authorList>
            <person name="Goeker M."/>
        </authorList>
    </citation>
    <scope>NUCLEOTIDE SEQUENCE [LARGE SCALE GENOMIC DNA]</scope>
    <source>
        <strain evidence="2 3">DSM 24979</strain>
    </source>
</reference>
<name>A0A4V2QA85_9BACL</name>
<sequence length="69" mass="7900">MNLYSDWISDTIFVCKNIDKNTNIAKVIESGNAKVHIDIDVDSDSATRVRSRAESDQDQEQDQDQNQRD</sequence>
<proteinExistence type="predicted"/>